<name>A0A9D3VH73_9ROSI</name>
<reference evidence="1 2" key="1">
    <citation type="journal article" date="2021" name="Plant Biotechnol. J.">
        <title>Multi-omics assisted identification of the key and species-specific regulatory components of drought-tolerant mechanisms in Gossypium stocksii.</title>
        <authorList>
            <person name="Yu D."/>
            <person name="Ke L."/>
            <person name="Zhang D."/>
            <person name="Wu Y."/>
            <person name="Sun Y."/>
            <person name="Mei J."/>
            <person name="Sun J."/>
            <person name="Sun Y."/>
        </authorList>
    </citation>
    <scope>NUCLEOTIDE SEQUENCE [LARGE SCALE GENOMIC DNA]</scope>
    <source>
        <strain evidence="2">cv. E1</strain>
        <tissue evidence="1">Leaf</tissue>
    </source>
</reference>
<sequence>MVKSLNHLDDKHISVDPLQMLQLGLSVDGPIVTGSVVVANRRDVCEQLLRRVSNKIDGAQIDMNWLKRNFGRLDAESSEVQREQHVRMNILMIIGGLLMPNKLLNLVHLR</sequence>
<comment type="caution">
    <text evidence="1">The sequence shown here is derived from an EMBL/GenBank/DDBJ whole genome shotgun (WGS) entry which is preliminary data.</text>
</comment>
<evidence type="ECO:0000313" key="2">
    <source>
        <dbReference type="Proteomes" id="UP000828251"/>
    </source>
</evidence>
<dbReference type="Proteomes" id="UP000828251">
    <property type="component" value="Unassembled WGS sequence"/>
</dbReference>
<evidence type="ECO:0000313" key="1">
    <source>
        <dbReference type="EMBL" id="KAH1082923.1"/>
    </source>
</evidence>
<dbReference type="OrthoDB" id="10396580at2759"/>
<gene>
    <name evidence="1" type="ORF">J1N35_022684</name>
</gene>
<protein>
    <submittedName>
        <fullName evidence="1">Uncharacterized protein</fullName>
    </submittedName>
</protein>
<proteinExistence type="predicted"/>
<accession>A0A9D3VH73</accession>
<dbReference type="EMBL" id="JAIQCV010000007">
    <property type="protein sequence ID" value="KAH1082923.1"/>
    <property type="molecule type" value="Genomic_DNA"/>
</dbReference>
<keyword evidence="2" id="KW-1185">Reference proteome</keyword>
<organism evidence="1 2">
    <name type="scientific">Gossypium stocksii</name>
    <dbReference type="NCBI Taxonomy" id="47602"/>
    <lineage>
        <taxon>Eukaryota</taxon>
        <taxon>Viridiplantae</taxon>
        <taxon>Streptophyta</taxon>
        <taxon>Embryophyta</taxon>
        <taxon>Tracheophyta</taxon>
        <taxon>Spermatophyta</taxon>
        <taxon>Magnoliopsida</taxon>
        <taxon>eudicotyledons</taxon>
        <taxon>Gunneridae</taxon>
        <taxon>Pentapetalae</taxon>
        <taxon>rosids</taxon>
        <taxon>malvids</taxon>
        <taxon>Malvales</taxon>
        <taxon>Malvaceae</taxon>
        <taxon>Malvoideae</taxon>
        <taxon>Gossypium</taxon>
    </lineage>
</organism>
<dbReference type="AlphaFoldDB" id="A0A9D3VH73"/>